<dbReference type="Pfam" id="PF00505">
    <property type="entry name" value="HMG_box"/>
    <property type="match status" value="1"/>
</dbReference>
<dbReference type="Gene3D" id="1.10.30.10">
    <property type="entry name" value="High mobility group box domain"/>
    <property type="match status" value="1"/>
</dbReference>
<organism evidence="2 3">
    <name type="scientific">Ambispora gerdemannii</name>
    <dbReference type="NCBI Taxonomy" id="144530"/>
    <lineage>
        <taxon>Eukaryota</taxon>
        <taxon>Fungi</taxon>
        <taxon>Fungi incertae sedis</taxon>
        <taxon>Mucoromycota</taxon>
        <taxon>Glomeromycotina</taxon>
        <taxon>Glomeromycetes</taxon>
        <taxon>Archaeosporales</taxon>
        <taxon>Ambisporaceae</taxon>
        <taxon>Ambispora</taxon>
    </lineage>
</organism>
<dbReference type="CDD" id="cd00084">
    <property type="entry name" value="HMG-box_SF"/>
    <property type="match status" value="1"/>
</dbReference>
<dbReference type="AlphaFoldDB" id="A0A9N9CIQ0"/>
<comment type="caution">
    <text evidence="2">The sequence shown here is derived from an EMBL/GenBank/DDBJ whole genome shotgun (WGS) entry which is preliminary data.</text>
</comment>
<dbReference type="OrthoDB" id="6247875at2759"/>
<protein>
    <submittedName>
        <fullName evidence="2">13151_t:CDS:1</fullName>
    </submittedName>
</protein>
<dbReference type="InterPro" id="IPR036910">
    <property type="entry name" value="HMG_box_dom_sf"/>
</dbReference>
<dbReference type="SUPFAM" id="SSF47095">
    <property type="entry name" value="HMG-box"/>
    <property type="match status" value="1"/>
</dbReference>
<evidence type="ECO:0000313" key="2">
    <source>
        <dbReference type="EMBL" id="CAG8603172.1"/>
    </source>
</evidence>
<accession>A0A9N9CIQ0</accession>
<feature type="non-terminal residue" evidence="2">
    <location>
        <position position="1"/>
    </location>
</feature>
<evidence type="ECO:0000259" key="1">
    <source>
        <dbReference type="Pfam" id="PF00505"/>
    </source>
</evidence>
<keyword evidence="3" id="KW-1185">Reference proteome</keyword>
<gene>
    <name evidence="2" type="ORF">AGERDE_LOCUS9204</name>
</gene>
<dbReference type="EMBL" id="CAJVPL010002211">
    <property type="protein sequence ID" value="CAG8603172.1"/>
    <property type="molecule type" value="Genomic_DNA"/>
</dbReference>
<name>A0A9N9CIQ0_9GLOM</name>
<reference evidence="2" key="1">
    <citation type="submission" date="2021-06" db="EMBL/GenBank/DDBJ databases">
        <authorList>
            <person name="Kallberg Y."/>
            <person name="Tangrot J."/>
            <person name="Rosling A."/>
        </authorList>
    </citation>
    <scope>NUCLEOTIDE SEQUENCE</scope>
    <source>
        <strain evidence="2">MT106</strain>
    </source>
</reference>
<dbReference type="Proteomes" id="UP000789831">
    <property type="component" value="Unassembled WGS sequence"/>
</dbReference>
<proteinExistence type="predicted"/>
<sequence length="142" mass="16847">NKRNGDRQRKAPNAFLMFRACISAETKTLNLQIGDAAEISRFASYHWNMLPVHQKEAYKKISSELKELYSSRISNDLREKKYKSYQTPNYQFETVFGRQDESNQNHNDNHQFENLRGEESDLQFEDTNLKLLNHPNRQKHLL</sequence>
<feature type="domain" description="HMG box" evidence="1">
    <location>
        <begin position="10"/>
        <end position="73"/>
    </location>
</feature>
<dbReference type="InterPro" id="IPR009071">
    <property type="entry name" value="HMG_box_dom"/>
</dbReference>
<evidence type="ECO:0000313" key="3">
    <source>
        <dbReference type="Proteomes" id="UP000789831"/>
    </source>
</evidence>